<evidence type="ECO:0000256" key="2">
    <source>
        <dbReference type="ARBA" id="ARBA00022737"/>
    </source>
</evidence>
<feature type="domain" description="Rhodanese" evidence="3">
    <location>
        <begin position="261"/>
        <end position="347"/>
    </location>
</feature>
<sequence length="354" mass="37141">MTRGIRGSAGDGSVWIHAPRPRSHDAVAALSRVLSHVLSRAASPGYPAFRALSRASTRRRSVAAMSQLFSSLVSTQWLADHLGADDLVVLDATVTPVAGGFTSGIDAHLVGGHLPGARFACLLEEFSDPAGRFGFARPDASRFARAARELGVDDGSTVVVYDAAAGQWAARLWWLFRSYGFERVAVLDGGLGAWHAEGRAIEFGYTVPPTAGQLTLVERPDAWVDAAEVERISRGEAAGRLVCSLPRAEFVGEAGPRPRNGHIPASANVPFGSLRDRESGRYREGDALAAALAPALEGDPERVVLYCASGIAASGTALALTLAGFDDVAVYDGGLNEWVADADRPVLAPAASTA</sequence>
<dbReference type="InterPro" id="IPR036873">
    <property type="entry name" value="Rhodanese-like_dom_sf"/>
</dbReference>
<keyword evidence="1 4" id="KW-0808">Transferase</keyword>
<dbReference type="CDD" id="cd01448">
    <property type="entry name" value="TST_Repeat_1"/>
    <property type="match status" value="1"/>
</dbReference>
<dbReference type="GO" id="GO:0004792">
    <property type="term" value="F:thiosulfate-cyanide sulfurtransferase activity"/>
    <property type="evidence" value="ECO:0007669"/>
    <property type="project" value="TreeGrafter"/>
</dbReference>
<name>A0A6I4P5T5_9MICO</name>
<reference evidence="4 5" key="1">
    <citation type="submission" date="2019-12" db="EMBL/GenBank/DDBJ databases">
        <authorList>
            <person name="Kim Y.S."/>
        </authorList>
    </citation>
    <scope>NUCLEOTIDE SEQUENCE [LARGE SCALE GENOMIC DNA]</scope>
    <source>
        <strain evidence="4 5">MMS17-SY077</strain>
    </source>
</reference>
<dbReference type="PROSITE" id="PS50206">
    <property type="entry name" value="RHODANESE_3"/>
    <property type="match status" value="2"/>
</dbReference>
<evidence type="ECO:0000313" key="5">
    <source>
        <dbReference type="Proteomes" id="UP000438182"/>
    </source>
</evidence>
<dbReference type="Gene3D" id="3.40.250.10">
    <property type="entry name" value="Rhodanese-like domain"/>
    <property type="match status" value="2"/>
</dbReference>
<dbReference type="PANTHER" id="PTHR11364">
    <property type="entry name" value="THIOSULFATE SULFERTANSFERASE"/>
    <property type="match status" value="1"/>
</dbReference>
<keyword evidence="5" id="KW-1185">Reference proteome</keyword>
<evidence type="ECO:0000313" key="4">
    <source>
        <dbReference type="EMBL" id="MWB99829.1"/>
    </source>
</evidence>
<dbReference type="SUPFAM" id="SSF52821">
    <property type="entry name" value="Rhodanese/Cell cycle control phosphatase"/>
    <property type="match status" value="2"/>
</dbReference>
<proteinExistence type="predicted"/>
<dbReference type="InterPro" id="IPR001763">
    <property type="entry name" value="Rhodanese-like_dom"/>
</dbReference>
<organism evidence="4 5">
    <name type="scientific">Agromyces seonyuensis</name>
    <dbReference type="NCBI Taxonomy" id="2662446"/>
    <lineage>
        <taxon>Bacteria</taxon>
        <taxon>Bacillati</taxon>
        <taxon>Actinomycetota</taxon>
        <taxon>Actinomycetes</taxon>
        <taxon>Micrococcales</taxon>
        <taxon>Microbacteriaceae</taxon>
        <taxon>Agromyces</taxon>
    </lineage>
</organism>
<evidence type="ECO:0000259" key="3">
    <source>
        <dbReference type="PROSITE" id="PS50206"/>
    </source>
</evidence>
<dbReference type="Proteomes" id="UP000438182">
    <property type="component" value="Unassembled WGS sequence"/>
</dbReference>
<gene>
    <name evidence="4" type="ORF">GB864_14875</name>
</gene>
<dbReference type="EMBL" id="WSTA01000081">
    <property type="protein sequence ID" value="MWB99829.1"/>
    <property type="molecule type" value="Genomic_DNA"/>
</dbReference>
<dbReference type="AlphaFoldDB" id="A0A6I4P5T5"/>
<comment type="caution">
    <text evidence="4">The sequence shown here is derived from an EMBL/GenBank/DDBJ whole genome shotgun (WGS) entry which is preliminary data.</text>
</comment>
<protein>
    <submittedName>
        <fullName evidence="4">Sulfurtransferase</fullName>
    </submittedName>
</protein>
<dbReference type="InterPro" id="IPR045078">
    <property type="entry name" value="TST/MPST-like"/>
</dbReference>
<evidence type="ECO:0000256" key="1">
    <source>
        <dbReference type="ARBA" id="ARBA00022679"/>
    </source>
</evidence>
<dbReference type="Pfam" id="PF00581">
    <property type="entry name" value="Rhodanese"/>
    <property type="match status" value="2"/>
</dbReference>
<dbReference type="SMART" id="SM00450">
    <property type="entry name" value="RHOD"/>
    <property type="match status" value="2"/>
</dbReference>
<feature type="domain" description="Rhodanese" evidence="3">
    <location>
        <begin position="111"/>
        <end position="203"/>
    </location>
</feature>
<dbReference type="PANTHER" id="PTHR11364:SF27">
    <property type="entry name" value="SULFURTRANSFERASE"/>
    <property type="match status" value="1"/>
</dbReference>
<accession>A0A6I4P5T5</accession>
<keyword evidence="2" id="KW-0677">Repeat</keyword>